<dbReference type="RefSeq" id="WP_281836545.1">
    <property type="nucleotide sequence ID" value="NZ_BSDY01000013.1"/>
</dbReference>
<dbReference type="Proteomes" id="UP001144471">
    <property type="component" value="Unassembled WGS sequence"/>
</dbReference>
<organism evidence="1 2">
    <name type="scientific">Propionigenium maris DSM 9537</name>
    <dbReference type="NCBI Taxonomy" id="1123000"/>
    <lineage>
        <taxon>Bacteria</taxon>
        <taxon>Fusobacteriati</taxon>
        <taxon>Fusobacteriota</taxon>
        <taxon>Fusobacteriia</taxon>
        <taxon>Fusobacteriales</taxon>
        <taxon>Fusobacteriaceae</taxon>
        <taxon>Propionigenium</taxon>
    </lineage>
</organism>
<gene>
    <name evidence="1" type="ORF">PM10SUCC1_25990</name>
</gene>
<dbReference type="AlphaFoldDB" id="A0A9W6GMZ6"/>
<protein>
    <recommendedName>
        <fullName evidence="3">DUF503 domain-containing protein</fullName>
    </recommendedName>
</protein>
<dbReference type="SUPFAM" id="SSF103007">
    <property type="entry name" value="Hypothetical protein TT1725"/>
    <property type="match status" value="1"/>
</dbReference>
<evidence type="ECO:0000313" key="2">
    <source>
        <dbReference type="Proteomes" id="UP001144471"/>
    </source>
</evidence>
<evidence type="ECO:0008006" key="3">
    <source>
        <dbReference type="Google" id="ProtNLM"/>
    </source>
</evidence>
<reference evidence="1" key="1">
    <citation type="submission" date="2022-12" db="EMBL/GenBank/DDBJ databases">
        <title>Reference genome sequencing for broad-spectrum identification of bacterial and archaeal isolates by mass spectrometry.</title>
        <authorList>
            <person name="Sekiguchi Y."/>
            <person name="Tourlousse D.M."/>
        </authorList>
    </citation>
    <scope>NUCLEOTIDE SEQUENCE</scope>
    <source>
        <strain evidence="1">10succ1</strain>
    </source>
</reference>
<dbReference type="Gene3D" id="3.30.70.1120">
    <property type="entry name" value="TT1725-like"/>
    <property type="match status" value="1"/>
</dbReference>
<name>A0A9W6GMZ6_9FUSO</name>
<dbReference type="InterPro" id="IPR036746">
    <property type="entry name" value="TT1725-like_sf"/>
</dbReference>
<dbReference type="InterPro" id="IPR007546">
    <property type="entry name" value="DUF503"/>
</dbReference>
<dbReference type="Pfam" id="PF04456">
    <property type="entry name" value="DUF503"/>
    <property type="match status" value="1"/>
</dbReference>
<sequence length="95" mass="11293">MFVFSSRIKIRLHSSFSLKDKRQVIHSLKHKFNSFFKILLVEIGEQDNKRLSLLAFTFVCEEIAYGEKLQGKMLDFIEENCLEEVVDIENFLEKY</sequence>
<proteinExistence type="predicted"/>
<comment type="caution">
    <text evidence="1">The sequence shown here is derived from an EMBL/GenBank/DDBJ whole genome shotgun (WGS) entry which is preliminary data.</text>
</comment>
<accession>A0A9W6GMZ6</accession>
<keyword evidence="2" id="KW-1185">Reference proteome</keyword>
<evidence type="ECO:0000313" key="1">
    <source>
        <dbReference type="EMBL" id="GLI57085.1"/>
    </source>
</evidence>
<dbReference type="EMBL" id="BSDY01000013">
    <property type="protein sequence ID" value="GLI57085.1"/>
    <property type="molecule type" value="Genomic_DNA"/>
</dbReference>